<feature type="region of interest" description="Disordered" evidence="1">
    <location>
        <begin position="30"/>
        <end position="53"/>
    </location>
</feature>
<accession>A0A3D8PN05</accession>
<gene>
    <name evidence="2" type="ORF">CWR48_15745</name>
</gene>
<dbReference type="EMBL" id="PIOC01000023">
    <property type="protein sequence ID" value="RDW17052.1"/>
    <property type="molecule type" value="Genomic_DNA"/>
</dbReference>
<sequence>MVLEKIDIEGGEDLASGAVKINKAIDASDKAQGDASNALSKSSEAIQTATKTSEDMQAIIREQTQNGDLAPEVAQARDGYATLGDNLNSIHQNLAQMASLSYVDAILASLGNGAPKEAFFSLP</sequence>
<name>A0A3D8PN05_9BACI</name>
<dbReference type="Proteomes" id="UP000257143">
    <property type="component" value="Unassembled WGS sequence"/>
</dbReference>
<keyword evidence="3" id="KW-1185">Reference proteome</keyword>
<protein>
    <submittedName>
        <fullName evidence="2">Uncharacterized protein</fullName>
    </submittedName>
</protein>
<dbReference type="RefSeq" id="WP_147294894.1">
    <property type="nucleotide sequence ID" value="NZ_PIOC01000023.1"/>
</dbReference>
<organism evidence="2 3">
    <name type="scientific">Oceanobacillus arenosus</name>
    <dbReference type="NCBI Taxonomy" id="1229153"/>
    <lineage>
        <taxon>Bacteria</taxon>
        <taxon>Bacillati</taxon>
        <taxon>Bacillota</taxon>
        <taxon>Bacilli</taxon>
        <taxon>Bacillales</taxon>
        <taxon>Bacillaceae</taxon>
        <taxon>Oceanobacillus</taxon>
    </lineage>
</organism>
<evidence type="ECO:0000313" key="3">
    <source>
        <dbReference type="Proteomes" id="UP000257143"/>
    </source>
</evidence>
<comment type="caution">
    <text evidence="2">The sequence shown here is derived from an EMBL/GenBank/DDBJ whole genome shotgun (WGS) entry which is preliminary data.</text>
</comment>
<evidence type="ECO:0000313" key="2">
    <source>
        <dbReference type="EMBL" id="RDW17052.1"/>
    </source>
</evidence>
<feature type="compositionally biased region" description="Polar residues" evidence="1">
    <location>
        <begin position="34"/>
        <end position="51"/>
    </location>
</feature>
<dbReference type="AlphaFoldDB" id="A0A3D8PN05"/>
<feature type="non-terminal residue" evidence="2">
    <location>
        <position position="123"/>
    </location>
</feature>
<evidence type="ECO:0000256" key="1">
    <source>
        <dbReference type="SAM" id="MobiDB-lite"/>
    </source>
</evidence>
<proteinExistence type="predicted"/>
<reference evidence="3" key="1">
    <citation type="submission" date="2017-11" db="EMBL/GenBank/DDBJ databases">
        <authorList>
            <person name="Zhu W."/>
        </authorList>
    </citation>
    <scope>NUCLEOTIDE SEQUENCE [LARGE SCALE GENOMIC DNA]</scope>
    <source>
        <strain evidence="3">CAU 1183</strain>
    </source>
</reference>